<keyword evidence="4" id="KW-1185">Reference proteome</keyword>
<evidence type="ECO:0008006" key="5">
    <source>
        <dbReference type="Google" id="ProtNLM"/>
    </source>
</evidence>
<name>A0A8H3FL84_9LECA</name>
<dbReference type="OrthoDB" id="21471at2759"/>
<organism evidence="3 4">
    <name type="scientific">Gomphillus americanus</name>
    <dbReference type="NCBI Taxonomy" id="1940652"/>
    <lineage>
        <taxon>Eukaryota</taxon>
        <taxon>Fungi</taxon>
        <taxon>Dikarya</taxon>
        <taxon>Ascomycota</taxon>
        <taxon>Pezizomycotina</taxon>
        <taxon>Lecanoromycetes</taxon>
        <taxon>OSLEUM clade</taxon>
        <taxon>Ostropomycetidae</taxon>
        <taxon>Ostropales</taxon>
        <taxon>Graphidaceae</taxon>
        <taxon>Gomphilloideae</taxon>
        <taxon>Gomphillus</taxon>
    </lineage>
</organism>
<feature type="compositionally biased region" description="Polar residues" evidence="2">
    <location>
        <begin position="543"/>
        <end position="554"/>
    </location>
</feature>
<feature type="region of interest" description="Disordered" evidence="2">
    <location>
        <begin position="474"/>
        <end position="554"/>
    </location>
</feature>
<feature type="compositionally biased region" description="Basic and acidic residues" evidence="2">
    <location>
        <begin position="721"/>
        <end position="730"/>
    </location>
</feature>
<dbReference type="PANTHER" id="PTHR31315:SF1">
    <property type="entry name" value="PROTEIN SIP5"/>
    <property type="match status" value="1"/>
</dbReference>
<evidence type="ECO:0000313" key="4">
    <source>
        <dbReference type="Proteomes" id="UP000664169"/>
    </source>
</evidence>
<feature type="compositionally biased region" description="Polar residues" evidence="2">
    <location>
        <begin position="516"/>
        <end position="526"/>
    </location>
</feature>
<dbReference type="AlphaFoldDB" id="A0A8H3FL84"/>
<dbReference type="EMBL" id="CAJPDQ010000022">
    <property type="protein sequence ID" value="CAF9924872.1"/>
    <property type="molecule type" value="Genomic_DNA"/>
</dbReference>
<dbReference type="CDD" id="cd24139">
    <property type="entry name" value="SIP5-like"/>
    <property type="match status" value="1"/>
</dbReference>
<evidence type="ECO:0000256" key="2">
    <source>
        <dbReference type="SAM" id="MobiDB-lite"/>
    </source>
</evidence>
<feature type="region of interest" description="Disordered" evidence="2">
    <location>
        <begin position="1"/>
        <end position="80"/>
    </location>
</feature>
<feature type="compositionally biased region" description="Polar residues" evidence="2">
    <location>
        <begin position="679"/>
        <end position="704"/>
    </location>
</feature>
<dbReference type="PANTHER" id="PTHR31315">
    <property type="entry name" value="PROTEIN SIP5"/>
    <property type="match status" value="1"/>
</dbReference>
<comment type="caution">
    <text evidence="3">The sequence shown here is derived from an EMBL/GenBank/DDBJ whole genome shotgun (WGS) entry which is preliminary data.</text>
</comment>
<dbReference type="Proteomes" id="UP000664169">
    <property type="component" value="Unassembled WGS sequence"/>
</dbReference>
<sequence length="730" mass="80632">MGNSQSKASTTNEEPRTLSFQQDSASLAQLFARNPENSDRDIDSLEQRRNAKLEREARRTERDKVARENERERSMKEESVDGGYLVTQGVYTGTEDFSKPIVRQLMIERKLAPFWRGLQDFSPSWTEYQLVAVARGKPLPAADDIPEEEPEPVESGRAKAAPEQTLHNPTVPISSRVFSTSLDRRGDEELGAKAKIVGNSITSDLFPREIWLPHEPNYKGQPIEAYLYKDATECPICFLYYPNWQNKTRCCLQDICSECFVQVARKAPHLPEGEQNQEEADSNKDAQLISTPACCPYCSIPEMGVFYTPPPFSRGLAYANSPIGEASSTPQQIQRGRATSLAVSNERVVSTDRIRPDFENILLKENLIRSRRNAAATALHTAAYLMNGRGSDSRLFGRRNVLRRGQESPGASPSHLSMLAMMADRYEAANQEIAEAEANSPSIMGPPRHSSRRNRVDDLEDMMMMEAIRLSLAAEQERQQREQKQEEKNKKKAEKQKAKEEKKAEKAAKKSGLYLSATNSSSQVNDSDSKGKDIARPNDVFGRTSSAESPQSYLERSRAQILVNDSPQSSTFPSMPFRSSHLRTISGVSSSASSFVDTSRRHAGSVSSLDASPNASGTHLPEQISGTPPGGGAGLEPMFNFRSLAAMIDNEDKRAASPLVEHSEHTDGLLSEPLPDEPQGTSISAEVTTPSETTASQASDQATVSEDHPLASKELNISREALNKESSKTF</sequence>
<gene>
    <name evidence="3" type="ORF">GOMPHAMPRED_003750</name>
</gene>
<evidence type="ECO:0000256" key="1">
    <source>
        <dbReference type="ARBA" id="ARBA00010402"/>
    </source>
</evidence>
<feature type="compositionally biased region" description="Basic and acidic residues" evidence="2">
    <location>
        <begin position="475"/>
        <end position="508"/>
    </location>
</feature>
<feature type="compositionally biased region" description="Polar residues" evidence="2">
    <location>
        <begin position="1"/>
        <end position="27"/>
    </location>
</feature>
<protein>
    <recommendedName>
        <fullName evidence="5">Protein sip5</fullName>
    </recommendedName>
</protein>
<feature type="compositionally biased region" description="Polar residues" evidence="2">
    <location>
        <begin position="605"/>
        <end position="617"/>
    </location>
</feature>
<dbReference type="InterPro" id="IPR039301">
    <property type="entry name" value="Sip5/DA2"/>
</dbReference>
<accession>A0A8H3FL84</accession>
<feature type="compositionally biased region" description="Basic and acidic residues" evidence="2">
    <location>
        <begin position="527"/>
        <end position="536"/>
    </location>
</feature>
<feature type="compositionally biased region" description="Basic and acidic residues" evidence="2">
    <location>
        <begin position="655"/>
        <end position="667"/>
    </location>
</feature>
<reference evidence="3" key="1">
    <citation type="submission" date="2021-03" db="EMBL/GenBank/DDBJ databases">
        <authorList>
            <person name="Tagirdzhanova G."/>
        </authorList>
    </citation>
    <scope>NUCLEOTIDE SEQUENCE</scope>
</reference>
<feature type="region of interest" description="Disordered" evidence="2">
    <location>
        <begin position="590"/>
        <end position="637"/>
    </location>
</feature>
<proteinExistence type="inferred from homology"/>
<evidence type="ECO:0000313" key="3">
    <source>
        <dbReference type="EMBL" id="CAF9924872.1"/>
    </source>
</evidence>
<feature type="region of interest" description="Disordered" evidence="2">
    <location>
        <begin position="655"/>
        <end position="730"/>
    </location>
</feature>
<feature type="compositionally biased region" description="Basic and acidic residues" evidence="2">
    <location>
        <begin position="36"/>
        <end position="79"/>
    </location>
</feature>
<comment type="similarity">
    <text evidence="1">Belongs to the SIP5 family.</text>
</comment>
<dbReference type="GO" id="GO:0005737">
    <property type="term" value="C:cytoplasm"/>
    <property type="evidence" value="ECO:0007669"/>
    <property type="project" value="TreeGrafter"/>
</dbReference>